<reference evidence="1 2" key="2">
    <citation type="submission" date="2018-11" db="EMBL/GenBank/DDBJ databases">
        <authorList>
            <consortium name="Pathogen Informatics"/>
        </authorList>
    </citation>
    <scope>NUCLEOTIDE SEQUENCE [LARGE SCALE GENOMIC DNA]</scope>
    <source>
        <strain evidence="1">Dakar</strain>
        <strain evidence="2">Dakar, Senegal</strain>
    </source>
</reference>
<dbReference type="EMBL" id="UZAK01033912">
    <property type="protein sequence ID" value="VDP40928.1"/>
    <property type="molecule type" value="Genomic_DNA"/>
</dbReference>
<dbReference type="Proteomes" id="UP000279833">
    <property type="component" value="Unassembled WGS sequence"/>
</dbReference>
<dbReference type="WBParaSite" id="SCUD_0001065601-mRNA-1">
    <property type="protein sequence ID" value="SCUD_0001065601-mRNA-1"/>
    <property type="gene ID" value="SCUD_0001065601"/>
</dbReference>
<keyword evidence="2" id="KW-1185">Reference proteome</keyword>
<organism evidence="3">
    <name type="scientific">Schistosoma curassoni</name>
    <dbReference type="NCBI Taxonomy" id="6186"/>
    <lineage>
        <taxon>Eukaryota</taxon>
        <taxon>Metazoa</taxon>
        <taxon>Spiralia</taxon>
        <taxon>Lophotrochozoa</taxon>
        <taxon>Platyhelminthes</taxon>
        <taxon>Trematoda</taxon>
        <taxon>Digenea</taxon>
        <taxon>Strigeidida</taxon>
        <taxon>Schistosomatoidea</taxon>
        <taxon>Schistosomatidae</taxon>
        <taxon>Schistosoma</taxon>
    </lineage>
</organism>
<evidence type="ECO:0000313" key="1">
    <source>
        <dbReference type="EMBL" id="VDP40928.1"/>
    </source>
</evidence>
<evidence type="ECO:0000313" key="3">
    <source>
        <dbReference type="WBParaSite" id="SCUD_0001065601-mRNA-1"/>
    </source>
</evidence>
<dbReference type="AlphaFoldDB" id="A0A183K6N1"/>
<evidence type="ECO:0000313" key="2">
    <source>
        <dbReference type="Proteomes" id="UP000279833"/>
    </source>
</evidence>
<gene>
    <name evidence="1" type="ORF">SCUD_LOCUS10656</name>
</gene>
<protein>
    <submittedName>
        <fullName evidence="1 3">Uncharacterized protein</fullName>
    </submittedName>
</protein>
<accession>A0A183K6N1</accession>
<reference evidence="3" key="1">
    <citation type="submission" date="2016-06" db="UniProtKB">
        <authorList>
            <consortium name="WormBaseParasite"/>
        </authorList>
    </citation>
    <scope>IDENTIFICATION</scope>
</reference>
<proteinExistence type="predicted"/>
<sequence>MGMMNIWCVSRQYNTCLYDYVDCMDRHSLDNKGRHFHEVQLNH</sequence>
<name>A0A183K6N1_9TREM</name>